<dbReference type="PANTHER" id="PTHR30590:SF3">
    <property type="entry name" value="HYPOTHETICAL MEMBRANE SPANNING PROTEIN"/>
    <property type="match status" value="1"/>
</dbReference>
<feature type="transmembrane region" description="Helical" evidence="1">
    <location>
        <begin position="106"/>
        <end position="123"/>
    </location>
</feature>
<dbReference type="Pfam" id="PF07786">
    <property type="entry name" value="HGSNAT_cat"/>
    <property type="match status" value="1"/>
</dbReference>
<keyword evidence="1" id="KW-1133">Transmembrane helix</keyword>
<evidence type="ECO:0000313" key="5">
    <source>
        <dbReference type="Proteomes" id="UP001501697"/>
    </source>
</evidence>
<keyword evidence="1" id="KW-0812">Transmembrane</keyword>
<feature type="transmembrane region" description="Helical" evidence="1">
    <location>
        <begin position="305"/>
        <end position="330"/>
    </location>
</feature>
<dbReference type="InterPro" id="IPR007349">
    <property type="entry name" value="DUF418"/>
</dbReference>
<feature type="transmembrane region" description="Helical" evidence="1">
    <location>
        <begin position="35"/>
        <end position="52"/>
    </location>
</feature>
<comment type="caution">
    <text evidence="4">The sequence shown here is derived from an EMBL/GenBank/DDBJ whole genome shotgun (WGS) entry which is preliminary data.</text>
</comment>
<gene>
    <name evidence="4" type="ORF">GCM10022200_00970</name>
</gene>
<reference evidence="5" key="1">
    <citation type="journal article" date="2019" name="Int. J. Syst. Evol. Microbiol.">
        <title>The Global Catalogue of Microorganisms (GCM) 10K type strain sequencing project: providing services to taxonomists for standard genome sequencing and annotation.</title>
        <authorList>
            <consortium name="The Broad Institute Genomics Platform"/>
            <consortium name="The Broad Institute Genome Sequencing Center for Infectious Disease"/>
            <person name="Wu L."/>
            <person name="Ma J."/>
        </authorList>
    </citation>
    <scope>NUCLEOTIDE SEQUENCE [LARGE SCALE GENOMIC DNA]</scope>
    <source>
        <strain evidence="5">JCM 16544</strain>
    </source>
</reference>
<organism evidence="4 5">
    <name type="scientific">Microbacterium awajiense</name>
    <dbReference type="NCBI Taxonomy" id="415214"/>
    <lineage>
        <taxon>Bacteria</taxon>
        <taxon>Bacillati</taxon>
        <taxon>Actinomycetota</taxon>
        <taxon>Actinomycetes</taxon>
        <taxon>Micrococcales</taxon>
        <taxon>Microbacteriaceae</taxon>
        <taxon>Microbacterium</taxon>
    </lineage>
</organism>
<dbReference type="InterPro" id="IPR012429">
    <property type="entry name" value="HGSNAT_cat"/>
</dbReference>
<keyword evidence="1" id="KW-0472">Membrane</keyword>
<feature type="domain" description="DUF418" evidence="2">
    <location>
        <begin position="257"/>
        <end position="366"/>
    </location>
</feature>
<keyword evidence="5" id="KW-1185">Reference proteome</keyword>
<feature type="transmembrane region" description="Helical" evidence="1">
    <location>
        <begin position="129"/>
        <end position="145"/>
    </location>
</feature>
<feature type="transmembrane region" description="Helical" evidence="1">
    <location>
        <begin position="260"/>
        <end position="284"/>
    </location>
</feature>
<proteinExistence type="predicted"/>
<dbReference type="PANTHER" id="PTHR30590">
    <property type="entry name" value="INNER MEMBRANE PROTEIN"/>
    <property type="match status" value="1"/>
</dbReference>
<name>A0ABP7A1K0_9MICO</name>
<accession>A0ABP7A1K0</accession>
<evidence type="ECO:0000259" key="2">
    <source>
        <dbReference type="Pfam" id="PF04235"/>
    </source>
</evidence>
<dbReference type="InterPro" id="IPR052529">
    <property type="entry name" value="Bact_Transport_Assoc"/>
</dbReference>
<dbReference type="Proteomes" id="UP001501697">
    <property type="component" value="Unassembled WGS sequence"/>
</dbReference>
<feature type="transmembrane region" description="Helical" evidence="1">
    <location>
        <begin position="336"/>
        <end position="355"/>
    </location>
</feature>
<feature type="transmembrane region" description="Helical" evidence="1">
    <location>
        <begin position="152"/>
        <end position="170"/>
    </location>
</feature>
<sequence>MTDPAPAAAATGGRARLRENWERLTAPGRVAGVDLARGLAVIGMLAAHLLWLEEPVVLFDPSSWAAVAAGRSSILFATLAGVSMGIVSGGATPVRGDSLRRARGRLAVRAGILFALGFVFVALSLPVVVILPAYALMFVVALPFLPLRAPALFAIAAALAVVTPFIHAGLDRLPFARTVVGHDLGLLVGWHYPFLVWIAFVLAGLAVARAGVARLRVQLWMLAGGSALAVLGYGLGTTGAPRSAEAGSYWADVWTARAHSSGLLEVIGSGGFALATLAVCLLVCRTPLKWVVLPVRATGAMPLTAYVGQLVALAVALAVSFGELSALGALRDRDPFWAFALVTVVACTAWALLVGRGPLEWLTHRVERAAAR</sequence>
<feature type="transmembrane region" description="Helical" evidence="1">
    <location>
        <begin position="219"/>
        <end position="240"/>
    </location>
</feature>
<feature type="domain" description="Heparan-alpha-glucosaminide N-acetyltransferase catalytic" evidence="3">
    <location>
        <begin position="29"/>
        <end position="216"/>
    </location>
</feature>
<evidence type="ECO:0000313" key="4">
    <source>
        <dbReference type="EMBL" id="GAA3622604.1"/>
    </source>
</evidence>
<feature type="transmembrane region" description="Helical" evidence="1">
    <location>
        <begin position="72"/>
        <end position="94"/>
    </location>
</feature>
<feature type="transmembrane region" description="Helical" evidence="1">
    <location>
        <begin position="190"/>
        <end position="212"/>
    </location>
</feature>
<dbReference type="EMBL" id="BAAAYU010000001">
    <property type="protein sequence ID" value="GAA3622604.1"/>
    <property type="molecule type" value="Genomic_DNA"/>
</dbReference>
<dbReference type="Pfam" id="PF04235">
    <property type="entry name" value="DUF418"/>
    <property type="match status" value="1"/>
</dbReference>
<evidence type="ECO:0000256" key="1">
    <source>
        <dbReference type="SAM" id="Phobius"/>
    </source>
</evidence>
<evidence type="ECO:0000259" key="3">
    <source>
        <dbReference type="Pfam" id="PF07786"/>
    </source>
</evidence>
<protein>
    <submittedName>
        <fullName evidence="4">Heparan-alpha-glucosaminide N-acetyltransferase domain-containing protein</fullName>
    </submittedName>
</protein>